<feature type="binding site" evidence="9">
    <location>
        <position position="98"/>
    </location>
    <ligand>
        <name>Mg(2+)</name>
        <dbReference type="ChEBI" id="CHEBI:18420"/>
        <label>1</label>
        <note>catalytic</note>
    </ligand>
</feature>
<comment type="similarity">
    <text evidence="3 10">Belongs to the inositol monophosphatase superfamily.</text>
</comment>
<feature type="binding site" evidence="9">
    <location>
        <position position="238"/>
    </location>
    <ligand>
        <name>Mg(2+)</name>
        <dbReference type="ChEBI" id="CHEBI:18420"/>
        <label>1</label>
        <note>catalytic</note>
    </ligand>
</feature>
<evidence type="ECO:0000313" key="12">
    <source>
        <dbReference type="EMBL" id="CUH71434.1"/>
    </source>
</evidence>
<dbReference type="FunFam" id="3.30.540.10:FF:000003">
    <property type="entry name" value="Inositol-1-monophosphatase"/>
    <property type="match status" value="1"/>
</dbReference>
<dbReference type="Gene3D" id="3.30.540.10">
    <property type="entry name" value="Fructose-1,6-Bisphosphatase, subunit A, domain 1"/>
    <property type="match status" value="1"/>
</dbReference>
<evidence type="ECO:0000256" key="9">
    <source>
        <dbReference type="PIRSR" id="PIRSR600760-2"/>
    </source>
</evidence>
<dbReference type="GO" id="GO:0046872">
    <property type="term" value="F:metal ion binding"/>
    <property type="evidence" value="ECO:0007669"/>
    <property type="project" value="UniProtKB-KW"/>
</dbReference>
<evidence type="ECO:0000313" key="14">
    <source>
        <dbReference type="Proteomes" id="UP000051887"/>
    </source>
</evidence>
<feature type="binding site" evidence="9">
    <location>
        <position position="115"/>
    </location>
    <ligand>
        <name>Mg(2+)</name>
        <dbReference type="ChEBI" id="CHEBI:18420"/>
        <label>1</label>
        <note>catalytic</note>
    </ligand>
</feature>
<dbReference type="GO" id="GO:0008934">
    <property type="term" value="F:inositol monophosphate 1-phosphatase activity"/>
    <property type="evidence" value="ECO:0007669"/>
    <property type="project" value="InterPro"/>
</dbReference>
<keyword evidence="13" id="KW-1185">Reference proteome</keyword>
<feature type="binding site" evidence="9">
    <location>
        <position position="112"/>
    </location>
    <ligand>
        <name>Mg(2+)</name>
        <dbReference type="ChEBI" id="CHEBI:18420"/>
        <label>1</label>
        <note>catalytic</note>
    </ligand>
</feature>
<evidence type="ECO:0000256" key="1">
    <source>
        <dbReference type="ARBA" id="ARBA00001033"/>
    </source>
</evidence>
<dbReference type="EC" id="3.1.3.25" evidence="4 10"/>
<dbReference type="EMBL" id="CYSC01000020">
    <property type="protein sequence ID" value="CUH71434.1"/>
    <property type="molecule type" value="Genomic_DNA"/>
</dbReference>
<evidence type="ECO:0000256" key="4">
    <source>
        <dbReference type="ARBA" id="ARBA00013106"/>
    </source>
</evidence>
<dbReference type="GO" id="GO:0006020">
    <property type="term" value="P:inositol metabolic process"/>
    <property type="evidence" value="ECO:0007669"/>
    <property type="project" value="TreeGrafter"/>
</dbReference>
<name>A0A0P1FL02_9RHOB</name>
<evidence type="ECO:0000313" key="13">
    <source>
        <dbReference type="Proteomes" id="UP000051086"/>
    </source>
</evidence>
<dbReference type="InterPro" id="IPR020583">
    <property type="entry name" value="Inositol_monoP_metal-BS"/>
</dbReference>
<dbReference type="PANTHER" id="PTHR20854:SF4">
    <property type="entry name" value="INOSITOL-1-MONOPHOSPHATASE-RELATED"/>
    <property type="match status" value="1"/>
</dbReference>
<reference evidence="11 13" key="2">
    <citation type="submission" date="2015-09" db="EMBL/GenBank/DDBJ databases">
        <authorList>
            <person name="Rodrigo-Torres L."/>
            <person name="Arahal D.R."/>
        </authorList>
    </citation>
    <scope>NUCLEOTIDE SEQUENCE [LARGE SCALE GENOMIC DNA]</scope>
    <source>
        <strain evidence="11 13">CECT 5118</strain>
    </source>
</reference>
<keyword evidence="8 9" id="KW-0460">Magnesium</keyword>
<accession>A0A0P1FL02</accession>
<dbReference type="CDD" id="cd01639">
    <property type="entry name" value="IMPase"/>
    <property type="match status" value="1"/>
</dbReference>
<dbReference type="InterPro" id="IPR033942">
    <property type="entry name" value="IMPase"/>
</dbReference>
<dbReference type="PROSITE" id="PS00629">
    <property type="entry name" value="IMP_1"/>
    <property type="match status" value="1"/>
</dbReference>
<evidence type="ECO:0000256" key="6">
    <source>
        <dbReference type="ARBA" id="ARBA00022723"/>
    </source>
</evidence>
<dbReference type="SUPFAM" id="SSF56655">
    <property type="entry name" value="Carbohydrate phosphatase"/>
    <property type="match status" value="1"/>
</dbReference>
<dbReference type="PRINTS" id="PR00377">
    <property type="entry name" value="IMPHPHTASES"/>
</dbReference>
<evidence type="ECO:0000256" key="7">
    <source>
        <dbReference type="ARBA" id="ARBA00022801"/>
    </source>
</evidence>
<evidence type="ECO:0000256" key="3">
    <source>
        <dbReference type="ARBA" id="ARBA00009759"/>
    </source>
</evidence>
<keyword evidence="7 10" id="KW-0378">Hydrolase</keyword>
<sequence length="290" mass="30235">MTHPSATNTLTQVSEARLSDAEALDLRADFCLQLIRQAGDVALDGFARQVQGQAAGQAGQPLATKGPQDFLTETDLAVEEFIRAQVAEAFPADGFFGEETGQAAGDAIWIVDPIDGTANFARAIPHYCIAIALVLRGQLEFGAIYAPSTDEIYWARRGAGAYRNQTRLSVAATQDVAQATYELGWSNRQSNQAYLDILAQLLDGGVNVRRAASGALALAYVADGRSDGYAELDMNAWDCLAGLLMVAEAGGIVGGTALSGDLTSGGAVLAVAPGVSDLLIRASGIAPQDA</sequence>
<evidence type="ECO:0000256" key="10">
    <source>
        <dbReference type="RuleBase" id="RU364068"/>
    </source>
</evidence>
<evidence type="ECO:0000313" key="11">
    <source>
        <dbReference type="EMBL" id="CUH68902.1"/>
    </source>
</evidence>
<dbReference type="OrthoDB" id="9785695at2"/>
<evidence type="ECO:0000256" key="2">
    <source>
        <dbReference type="ARBA" id="ARBA00001946"/>
    </source>
</evidence>
<dbReference type="RefSeq" id="WP_058242742.1">
    <property type="nucleotide sequence ID" value="NZ_CYSB01000036.1"/>
</dbReference>
<dbReference type="Pfam" id="PF00459">
    <property type="entry name" value="Inositol_P"/>
    <property type="match status" value="1"/>
</dbReference>
<dbReference type="Proteomes" id="UP000051086">
    <property type="component" value="Unassembled WGS sequence"/>
</dbReference>
<dbReference type="AlphaFoldDB" id="A0A0P1FL02"/>
<protein>
    <recommendedName>
        <fullName evidence="5 10">Inositol-1-monophosphatase</fullName>
        <ecNumber evidence="4 10">3.1.3.25</ecNumber>
    </recommendedName>
</protein>
<gene>
    <name evidence="12" type="primary">suhB_2</name>
    <name evidence="11" type="synonym">suhB_4</name>
    <name evidence="11" type="ORF">TL5118_02861</name>
    <name evidence="12" type="ORF">TL5120_01220</name>
</gene>
<evidence type="ECO:0000256" key="8">
    <source>
        <dbReference type="ARBA" id="ARBA00022842"/>
    </source>
</evidence>
<comment type="cofactor">
    <cofactor evidence="2 9 10">
        <name>Mg(2+)</name>
        <dbReference type="ChEBI" id="CHEBI:18420"/>
    </cofactor>
</comment>
<dbReference type="InterPro" id="IPR000760">
    <property type="entry name" value="Inositol_monophosphatase-like"/>
</dbReference>
<dbReference type="GO" id="GO:0007165">
    <property type="term" value="P:signal transduction"/>
    <property type="evidence" value="ECO:0007669"/>
    <property type="project" value="TreeGrafter"/>
</dbReference>
<evidence type="ECO:0000256" key="5">
    <source>
        <dbReference type="ARBA" id="ARBA00019784"/>
    </source>
</evidence>
<dbReference type="EMBL" id="CYSB01000036">
    <property type="protein sequence ID" value="CUH68902.1"/>
    <property type="molecule type" value="Genomic_DNA"/>
</dbReference>
<proteinExistence type="inferred from homology"/>
<dbReference type="PANTHER" id="PTHR20854">
    <property type="entry name" value="INOSITOL MONOPHOSPHATASE"/>
    <property type="match status" value="1"/>
</dbReference>
<organism evidence="12 14">
    <name type="scientific">Thalassovita autumnalis</name>
    <dbReference type="NCBI Taxonomy" id="2072972"/>
    <lineage>
        <taxon>Bacteria</taxon>
        <taxon>Pseudomonadati</taxon>
        <taxon>Pseudomonadota</taxon>
        <taxon>Alphaproteobacteria</taxon>
        <taxon>Rhodobacterales</taxon>
        <taxon>Roseobacteraceae</taxon>
        <taxon>Thalassovita</taxon>
    </lineage>
</organism>
<keyword evidence="6 9" id="KW-0479">Metal-binding</keyword>
<feature type="binding site" evidence="9">
    <location>
        <position position="114"/>
    </location>
    <ligand>
        <name>Mg(2+)</name>
        <dbReference type="ChEBI" id="CHEBI:18420"/>
        <label>1</label>
        <note>catalytic</note>
    </ligand>
</feature>
<dbReference type="Gene3D" id="3.40.190.80">
    <property type="match status" value="1"/>
</dbReference>
<reference evidence="12 14" key="1">
    <citation type="submission" date="2015-09" db="EMBL/GenBank/DDBJ databases">
        <authorList>
            <consortium name="Swine Surveillance"/>
        </authorList>
    </citation>
    <scope>NUCLEOTIDE SEQUENCE [LARGE SCALE GENOMIC DNA]</scope>
    <source>
        <strain evidence="12 14">5120</strain>
    </source>
</reference>
<dbReference type="Proteomes" id="UP000051887">
    <property type="component" value="Unassembled WGS sequence"/>
</dbReference>
<comment type="catalytic activity">
    <reaction evidence="1 10">
        <text>a myo-inositol phosphate + H2O = myo-inositol + phosphate</text>
        <dbReference type="Rhea" id="RHEA:24056"/>
        <dbReference type="ChEBI" id="CHEBI:15377"/>
        <dbReference type="ChEBI" id="CHEBI:17268"/>
        <dbReference type="ChEBI" id="CHEBI:43474"/>
        <dbReference type="ChEBI" id="CHEBI:84139"/>
        <dbReference type="EC" id="3.1.3.25"/>
    </reaction>
</comment>